<comment type="catalytic activity">
    <reaction evidence="14 15">
        <text>NAD(+) + NADPH + H(+)(in) = NADH + NADP(+) + H(+)(out)</text>
        <dbReference type="Rhea" id="RHEA:47992"/>
        <dbReference type="ChEBI" id="CHEBI:15378"/>
        <dbReference type="ChEBI" id="CHEBI:57540"/>
        <dbReference type="ChEBI" id="CHEBI:57783"/>
        <dbReference type="ChEBI" id="CHEBI:57945"/>
        <dbReference type="ChEBI" id="CHEBI:58349"/>
        <dbReference type="EC" id="7.1.1.1"/>
    </reaction>
</comment>
<dbReference type="InterPro" id="IPR029035">
    <property type="entry name" value="DHS-like_NAD/FAD-binding_dom"/>
</dbReference>
<evidence type="ECO:0000256" key="14">
    <source>
        <dbReference type="ARBA" id="ARBA00048202"/>
    </source>
</evidence>
<evidence type="ECO:0000256" key="8">
    <source>
        <dbReference type="ARBA" id="ARBA00022692"/>
    </source>
</evidence>
<keyword evidence="6 15" id="KW-1003">Cell membrane</keyword>
<dbReference type="FunFam" id="3.40.50.1220:FF:000002">
    <property type="entry name" value="NAD(P) transhydrogenase subunit beta"/>
    <property type="match status" value="1"/>
</dbReference>
<dbReference type="OrthoDB" id="9763786at2"/>
<evidence type="ECO:0000256" key="16">
    <source>
        <dbReference type="SAM" id="Phobius"/>
    </source>
</evidence>
<evidence type="ECO:0000256" key="9">
    <source>
        <dbReference type="ARBA" id="ARBA00022857"/>
    </source>
</evidence>
<keyword evidence="19" id="KW-1185">Reference proteome</keyword>
<gene>
    <name evidence="18" type="primary">pntB</name>
    <name evidence="18" type="ORF">N803_15660</name>
</gene>
<keyword evidence="18" id="KW-0560">Oxidoreductase</keyword>
<accession>A0A0A0JIM4</accession>
<dbReference type="PANTHER" id="PTHR44758:SF1">
    <property type="entry name" value="NAD(P) TRANSHYDROGENASE SUBUNIT BETA"/>
    <property type="match status" value="1"/>
</dbReference>
<evidence type="ECO:0000256" key="12">
    <source>
        <dbReference type="ARBA" id="ARBA00023027"/>
    </source>
</evidence>
<sequence length="459" mass="48367">MTLNVVSAAYIVSAVLFVLSLAGLSKHESAKEGNRFGIAGMVIALGATIWLVLSRSSNALSTLLLIALAMGIGAAIGMWRARSVEMTQMPELVAMLHSFVGLAAVLVGFNSHLEVGSASDTVHSVEVFLGVFIGAVTLTGSIVAFLKLSARIKSTPLMLPARHWLNLAALVVSALLLVWFVRSHSLVPLVIMTVIALAFGWHLVASIGGGDMPVVVSMLNSYSGWAAAAAGFMLGNDLLIVTGALVGASGAILSWIMCRAMNRSFVSVIAGGFGQEVVVGDDVDYGEHREITAAGVAELLRDASSVVITPGYGMAVAQAQYPVAELTKQLRDRGVDVRFGIHPVAGRLPGHMNVLLAEAKVPYDVVLEMDEINDDFPSTDVVLVIGANDTVNPAAAEDPTSPIAGMPVLEVWNAKDVIVFKRSMATGYAGVQNPLFFRDNSQMLFGDAKERVSDILAAL</sequence>
<comment type="function">
    <text evidence="1 15">The transhydrogenation between NADH and NADP is coupled to respiration and ATP hydrolysis and functions as a proton pump across the membrane.</text>
</comment>
<dbReference type="PANTHER" id="PTHR44758">
    <property type="entry name" value="NAD(P) TRANSHYDROGENASE SUBUNIT BETA"/>
    <property type="match status" value="1"/>
</dbReference>
<dbReference type="InterPro" id="IPR034300">
    <property type="entry name" value="PNTB-like"/>
</dbReference>
<feature type="transmembrane region" description="Helical" evidence="16">
    <location>
        <begin position="59"/>
        <end position="79"/>
    </location>
</feature>
<dbReference type="Pfam" id="PF02233">
    <property type="entry name" value="PNTB"/>
    <property type="match status" value="1"/>
</dbReference>
<dbReference type="GO" id="GO:0008750">
    <property type="term" value="F:proton-translocating NAD(P)+ transhydrogenase activity"/>
    <property type="evidence" value="ECO:0007669"/>
    <property type="project" value="UniProtKB-EC"/>
</dbReference>
<comment type="similarity">
    <text evidence="3 15">Belongs to the PNT beta subunit family.</text>
</comment>
<feature type="transmembrane region" description="Helical" evidence="16">
    <location>
        <begin position="6"/>
        <end position="24"/>
    </location>
</feature>
<dbReference type="NCBIfam" id="NF006974">
    <property type="entry name" value="PRK09444.1"/>
    <property type="match status" value="1"/>
</dbReference>
<keyword evidence="11 16" id="KW-1133">Transmembrane helix</keyword>
<keyword evidence="13 15" id="KW-0472">Membrane</keyword>
<reference evidence="18 19" key="1">
    <citation type="submission" date="2013-08" db="EMBL/GenBank/DDBJ databases">
        <title>The genome sequence of Knoellia subterranea.</title>
        <authorList>
            <person name="Zhu W."/>
            <person name="Wang G."/>
        </authorList>
    </citation>
    <scope>NUCLEOTIDE SEQUENCE [LARGE SCALE GENOMIC DNA]</scope>
    <source>
        <strain evidence="18 19">KCTC 19937</strain>
    </source>
</reference>
<evidence type="ECO:0000256" key="7">
    <source>
        <dbReference type="ARBA" id="ARBA00022519"/>
    </source>
</evidence>
<feature type="transmembrane region" description="Helical" evidence="16">
    <location>
        <begin position="36"/>
        <end position="53"/>
    </location>
</feature>
<evidence type="ECO:0000313" key="19">
    <source>
        <dbReference type="Proteomes" id="UP000030011"/>
    </source>
</evidence>
<comment type="subcellular location">
    <subcellularLocation>
        <location evidence="2">Cell inner membrane</location>
        <topology evidence="2">Multi-pass membrane protein</topology>
    </subcellularLocation>
</comment>
<dbReference type="GO" id="GO:0016491">
    <property type="term" value="F:oxidoreductase activity"/>
    <property type="evidence" value="ECO:0007669"/>
    <property type="project" value="UniProtKB-KW"/>
</dbReference>
<keyword evidence="9 15" id="KW-0521">NADP</keyword>
<dbReference type="eggNOG" id="COG1282">
    <property type="taxonomic scope" value="Bacteria"/>
</dbReference>
<evidence type="ECO:0000256" key="15">
    <source>
        <dbReference type="PIRNR" id="PIRNR000204"/>
    </source>
</evidence>
<name>A0A0A0JIM4_9MICO</name>
<dbReference type="PIRSF" id="PIRSF000204">
    <property type="entry name" value="PNTB"/>
    <property type="match status" value="1"/>
</dbReference>
<proteinExistence type="inferred from homology"/>
<evidence type="ECO:0000259" key="17">
    <source>
        <dbReference type="Pfam" id="PF02233"/>
    </source>
</evidence>
<feature type="transmembrane region" description="Helical" evidence="16">
    <location>
        <begin position="91"/>
        <end position="109"/>
    </location>
</feature>
<dbReference type="EC" id="7.1.1.1" evidence="4 15"/>
<protein>
    <recommendedName>
        <fullName evidence="5 15">NAD(P) transhydrogenase subunit beta</fullName>
        <ecNumber evidence="4 15">7.1.1.1</ecNumber>
    </recommendedName>
    <alternativeName>
        <fullName evidence="15">Nicotinamide nucleotide transhydrogenase subunit beta</fullName>
    </alternativeName>
</protein>
<feature type="transmembrane region" description="Helical" evidence="16">
    <location>
        <begin position="129"/>
        <end position="149"/>
    </location>
</feature>
<dbReference type="InterPro" id="IPR012136">
    <property type="entry name" value="NADH_DH_b"/>
</dbReference>
<comment type="caution">
    <text evidence="18">The sequence shown here is derived from an EMBL/GenBank/DDBJ whole genome shotgun (WGS) entry which is preliminary data.</text>
</comment>
<feature type="transmembrane region" description="Helical" evidence="16">
    <location>
        <begin position="212"/>
        <end position="232"/>
    </location>
</feature>
<feature type="transmembrane region" description="Helical" evidence="16">
    <location>
        <begin position="186"/>
        <end position="205"/>
    </location>
</feature>
<dbReference type="Proteomes" id="UP000030011">
    <property type="component" value="Unassembled WGS sequence"/>
</dbReference>
<keyword evidence="10 15" id="KW-1278">Translocase</keyword>
<feature type="transmembrane region" description="Helical" evidence="16">
    <location>
        <begin position="161"/>
        <end position="180"/>
    </location>
</feature>
<dbReference type="STRING" id="1385521.N803_15660"/>
<dbReference type="GO" id="GO:0005886">
    <property type="term" value="C:plasma membrane"/>
    <property type="evidence" value="ECO:0007669"/>
    <property type="project" value="UniProtKB-SubCell"/>
</dbReference>
<dbReference type="AlphaFoldDB" id="A0A0A0JIM4"/>
<dbReference type="GO" id="GO:0050661">
    <property type="term" value="F:NADP binding"/>
    <property type="evidence" value="ECO:0007669"/>
    <property type="project" value="InterPro"/>
</dbReference>
<dbReference type="RefSeq" id="WP_035905504.1">
    <property type="nucleotide sequence ID" value="NZ_AVPK01000006.1"/>
</dbReference>
<feature type="domain" description="NADP transhydrogenase beta-like" evidence="17">
    <location>
        <begin position="7"/>
        <end position="457"/>
    </location>
</feature>
<evidence type="ECO:0000256" key="11">
    <source>
        <dbReference type="ARBA" id="ARBA00022989"/>
    </source>
</evidence>
<evidence type="ECO:0000256" key="3">
    <source>
        <dbReference type="ARBA" id="ARBA00007919"/>
    </source>
</evidence>
<keyword evidence="8 16" id="KW-0812">Transmembrane</keyword>
<evidence type="ECO:0000256" key="1">
    <source>
        <dbReference type="ARBA" id="ARBA00003943"/>
    </source>
</evidence>
<keyword evidence="12 15" id="KW-0520">NAD</keyword>
<dbReference type="Gene3D" id="3.40.50.1220">
    <property type="entry name" value="TPP-binding domain"/>
    <property type="match status" value="1"/>
</dbReference>
<evidence type="ECO:0000256" key="4">
    <source>
        <dbReference type="ARBA" id="ARBA00012943"/>
    </source>
</evidence>
<evidence type="ECO:0000256" key="6">
    <source>
        <dbReference type="ARBA" id="ARBA00022475"/>
    </source>
</evidence>
<evidence type="ECO:0000256" key="5">
    <source>
        <dbReference type="ARBA" id="ARBA00014581"/>
    </source>
</evidence>
<feature type="transmembrane region" description="Helical" evidence="16">
    <location>
        <begin position="238"/>
        <end position="258"/>
    </location>
</feature>
<dbReference type="SUPFAM" id="SSF52467">
    <property type="entry name" value="DHS-like NAD/FAD-binding domain"/>
    <property type="match status" value="1"/>
</dbReference>
<evidence type="ECO:0000256" key="2">
    <source>
        <dbReference type="ARBA" id="ARBA00004429"/>
    </source>
</evidence>
<evidence type="ECO:0000256" key="10">
    <source>
        <dbReference type="ARBA" id="ARBA00022967"/>
    </source>
</evidence>
<dbReference type="EMBL" id="AVPK01000006">
    <property type="protein sequence ID" value="KGN37265.1"/>
    <property type="molecule type" value="Genomic_DNA"/>
</dbReference>
<evidence type="ECO:0000256" key="13">
    <source>
        <dbReference type="ARBA" id="ARBA00023136"/>
    </source>
</evidence>
<organism evidence="18 19">
    <name type="scientific">Knoellia subterranea KCTC 19937</name>
    <dbReference type="NCBI Taxonomy" id="1385521"/>
    <lineage>
        <taxon>Bacteria</taxon>
        <taxon>Bacillati</taxon>
        <taxon>Actinomycetota</taxon>
        <taxon>Actinomycetes</taxon>
        <taxon>Micrococcales</taxon>
        <taxon>Intrasporangiaceae</taxon>
        <taxon>Knoellia</taxon>
    </lineage>
</organism>
<keyword evidence="7 15" id="KW-0997">Cell inner membrane</keyword>
<evidence type="ECO:0000313" key="18">
    <source>
        <dbReference type="EMBL" id="KGN37265.1"/>
    </source>
</evidence>